<evidence type="ECO:0000313" key="7">
    <source>
        <dbReference type="EMBL" id="KAL2542443.1"/>
    </source>
</evidence>
<evidence type="ECO:0000313" key="8">
    <source>
        <dbReference type="Proteomes" id="UP001604336"/>
    </source>
</evidence>
<protein>
    <submittedName>
        <fullName evidence="7">Alcohol dehydrogenase class-P</fullName>
    </submittedName>
</protein>
<accession>A0ABD1VYF8</accession>
<dbReference type="SUPFAM" id="SSF50129">
    <property type="entry name" value="GroES-like"/>
    <property type="match status" value="1"/>
</dbReference>
<dbReference type="InterPro" id="IPR013154">
    <property type="entry name" value="ADH-like_N"/>
</dbReference>
<feature type="domain" description="Alcohol dehydrogenase-like N-terminal" evidence="6">
    <location>
        <begin position="58"/>
        <end position="115"/>
    </location>
</feature>
<dbReference type="Gene3D" id="3.90.180.10">
    <property type="entry name" value="Medium-chain alcohol dehydrogenases, catalytic domain"/>
    <property type="match status" value="1"/>
</dbReference>
<dbReference type="EMBL" id="JBFOLK010000001">
    <property type="protein sequence ID" value="KAL2542443.1"/>
    <property type="molecule type" value="Genomic_DNA"/>
</dbReference>
<dbReference type="PANTHER" id="PTHR43880:SF38">
    <property type="entry name" value="ALCOHOL DEHYDROGENASE-RELATED"/>
    <property type="match status" value="1"/>
</dbReference>
<dbReference type="InterPro" id="IPR002328">
    <property type="entry name" value="ADH_Zn_CS"/>
</dbReference>
<dbReference type="PROSITE" id="PS00059">
    <property type="entry name" value="ADH_ZINC"/>
    <property type="match status" value="1"/>
</dbReference>
<sequence>MQQPINFHKQGTPLKNQVQEIPAMSRSSSQIITCRAVVCWEANEAPKMEEIQVDPPKSGEVRVKMLFASLCHTDVLGCKGFPSPVFPRVLGHEGVGMVESIGEGVTKLREGDIVIPTYLGRVRGVRKL</sequence>
<evidence type="ECO:0000256" key="2">
    <source>
        <dbReference type="ARBA" id="ARBA00011738"/>
    </source>
</evidence>
<keyword evidence="8" id="KW-1185">Reference proteome</keyword>
<dbReference type="AlphaFoldDB" id="A0ABD1VYF8"/>
<comment type="subunit">
    <text evidence="2">Homodimer.</text>
</comment>
<evidence type="ECO:0000256" key="1">
    <source>
        <dbReference type="ARBA" id="ARBA00001947"/>
    </source>
</evidence>
<evidence type="ECO:0000256" key="3">
    <source>
        <dbReference type="ARBA" id="ARBA00022723"/>
    </source>
</evidence>
<gene>
    <name evidence="7" type="ORF">Adt_03421</name>
</gene>
<dbReference type="Proteomes" id="UP001604336">
    <property type="component" value="Unassembled WGS sequence"/>
</dbReference>
<dbReference type="Pfam" id="PF08240">
    <property type="entry name" value="ADH_N"/>
    <property type="match status" value="1"/>
</dbReference>
<dbReference type="InterPro" id="IPR011032">
    <property type="entry name" value="GroES-like_sf"/>
</dbReference>
<keyword evidence="3" id="KW-0479">Metal-binding</keyword>
<keyword evidence="5" id="KW-0560">Oxidoreductase</keyword>
<evidence type="ECO:0000256" key="5">
    <source>
        <dbReference type="ARBA" id="ARBA00023002"/>
    </source>
</evidence>
<comment type="caution">
    <text evidence="7">The sequence shown here is derived from an EMBL/GenBank/DDBJ whole genome shotgun (WGS) entry which is preliminary data.</text>
</comment>
<comment type="cofactor">
    <cofactor evidence="1">
        <name>Zn(2+)</name>
        <dbReference type="ChEBI" id="CHEBI:29105"/>
    </cofactor>
</comment>
<dbReference type="GO" id="GO:0016491">
    <property type="term" value="F:oxidoreductase activity"/>
    <property type="evidence" value="ECO:0007669"/>
    <property type="project" value="UniProtKB-KW"/>
</dbReference>
<evidence type="ECO:0000256" key="4">
    <source>
        <dbReference type="ARBA" id="ARBA00022833"/>
    </source>
</evidence>
<name>A0ABD1VYF8_9LAMI</name>
<evidence type="ECO:0000259" key="6">
    <source>
        <dbReference type="Pfam" id="PF08240"/>
    </source>
</evidence>
<dbReference type="PANTHER" id="PTHR43880">
    <property type="entry name" value="ALCOHOL DEHYDROGENASE"/>
    <property type="match status" value="1"/>
</dbReference>
<reference evidence="8" key="1">
    <citation type="submission" date="2024-07" db="EMBL/GenBank/DDBJ databases">
        <title>Two chromosome-level genome assemblies of Korean endemic species Abeliophyllum distichum and Forsythia ovata (Oleaceae).</title>
        <authorList>
            <person name="Jang H."/>
        </authorList>
    </citation>
    <scope>NUCLEOTIDE SEQUENCE [LARGE SCALE GENOMIC DNA]</scope>
</reference>
<dbReference type="GO" id="GO:0046872">
    <property type="term" value="F:metal ion binding"/>
    <property type="evidence" value="ECO:0007669"/>
    <property type="project" value="UniProtKB-KW"/>
</dbReference>
<proteinExistence type="predicted"/>
<keyword evidence="4" id="KW-0862">Zinc</keyword>
<organism evidence="7 8">
    <name type="scientific">Abeliophyllum distichum</name>
    <dbReference type="NCBI Taxonomy" id="126358"/>
    <lineage>
        <taxon>Eukaryota</taxon>
        <taxon>Viridiplantae</taxon>
        <taxon>Streptophyta</taxon>
        <taxon>Embryophyta</taxon>
        <taxon>Tracheophyta</taxon>
        <taxon>Spermatophyta</taxon>
        <taxon>Magnoliopsida</taxon>
        <taxon>eudicotyledons</taxon>
        <taxon>Gunneridae</taxon>
        <taxon>Pentapetalae</taxon>
        <taxon>asterids</taxon>
        <taxon>lamiids</taxon>
        <taxon>Lamiales</taxon>
        <taxon>Oleaceae</taxon>
        <taxon>Forsythieae</taxon>
        <taxon>Abeliophyllum</taxon>
    </lineage>
</organism>